<evidence type="ECO:0000256" key="4">
    <source>
        <dbReference type="ARBA" id="ARBA00022840"/>
    </source>
</evidence>
<dbReference type="GO" id="GO:0005524">
    <property type="term" value="F:ATP binding"/>
    <property type="evidence" value="ECO:0007669"/>
    <property type="project" value="UniProtKB-KW"/>
</dbReference>
<evidence type="ECO:0000256" key="3">
    <source>
        <dbReference type="ARBA" id="ARBA00022777"/>
    </source>
</evidence>
<feature type="domain" description="Clp1 P-loop" evidence="5">
    <location>
        <begin position="25"/>
        <end position="202"/>
    </location>
</feature>
<protein>
    <recommendedName>
        <fullName evidence="5">Clp1 P-loop domain-containing protein</fullName>
    </recommendedName>
</protein>
<dbReference type="GO" id="GO:0051731">
    <property type="term" value="F:polynucleotide 5'-hydroxyl-kinase activity"/>
    <property type="evidence" value="ECO:0007669"/>
    <property type="project" value="InterPro"/>
</dbReference>
<sequence length="293" mass="31267">MAGDMPYNRLRERISGLSGVVMVIGSADTGKTTMARMLMDDAVAAGRTVAYVDADIAASTVGPPACVGLRFVASTPDVETLSQPDELRFVGSVEPHGVVLPHVVAVASLVDVARSRADLVVVDTTGVVSGVVGQTLKYHIAELTKPAVVVALSRGNELDPVVGMLRRFLSTPVAEAGPPDDLFPSSPVERQMERAAAFHRYLGDDPARWRVQTTVFAPTLPVGFDVSRLDGMLVGVQDEQGRCLGLGVLEHDDGAVRVATRHGEEMRGLRLGSIRVDLETFATTGVRLRELIF</sequence>
<feature type="non-terminal residue" evidence="6">
    <location>
        <position position="293"/>
    </location>
</feature>
<keyword evidence="1" id="KW-0808">Transferase</keyword>
<gene>
    <name evidence="6" type="ORF">MNBD_ACTINO01-1609</name>
</gene>
<dbReference type="SUPFAM" id="SSF52540">
    <property type="entry name" value="P-loop containing nucleoside triphosphate hydrolases"/>
    <property type="match status" value="1"/>
</dbReference>
<dbReference type="Gene3D" id="3.40.50.300">
    <property type="entry name" value="P-loop containing nucleotide triphosphate hydrolases"/>
    <property type="match status" value="1"/>
</dbReference>
<dbReference type="EMBL" id="UOEI01000501">
    <property type="protein sequence ID" value="VAW07010.1"/>
    <property type="molecule type" value="Genomic_DNA"/>
</dbReference>
<evidence type="ECO:0000256" key="2">
    <source>
        <dbReference type="ARBA" id="ARBA00022741"/>
    </source>
</evidence>
<accession>A0A3B0SR90</accession>
<dbReference type="GO" id="GO:0006396">
    <property type="term" value="P:RNA processing"/>
    <property type="evidence" value="ECO:0007669"/>
    <property type="project" value="InterPro"/>
</dbReference>
<keyword evidence="4" id="KW-0067">ATP-binding</keyword>
<proteinExistence type="predicted"/>
<keyword evidence="3" id="KW-0418">Kinase</keyword>
<dbReference type="InterPro" id="IPR032319">
    <property type="entry name" value="CLP1_P"/>
</dbReference>
<keyword evidence="2" id="KW-0547">Nucleotide-binding</keyword>
<dbReference type="Pfam" id="PF16575">
    <property type="entry name" value="CLP1_P"/>
    <property type="match status" value="1"/>
</dbReference>
<dbReference type="AlphaFoldDB" id="A0A3B0SR90"/>
<dbReference type="PANTHER" id="PTHR12755:SF3">
    <property type="entry name" value="POLYNUCLEOTIDE 5'-HYDROXYL-KINASE NOL9"/>
    <property type="match status" value="1"/>
</dbReference>
<evidence type="ECO:0000313" key="6">
    <source>
        <dbReference type="EMBL" id="VAW07010.1"/>
    </source>
</evidence>
<dbReference type="PANTHER" id="PTHR12755">
    <property type="entry name" value="CLEAVAGE/POLYADENYLATION FACTOR IA SUBUNIT CLP1P"/>
    <property type="match status" value="1"/>
</dbReference>
<reference evidence="6" key="1">
    <citation type="submission" date="2018-06" db="EMBL/GenBank/DDBJ databases">
        <authorList>
            <person name="Zhirakovskaya E."/>
        </authorList>
    </citation>
    <scope>NUCLEOTIDE SEQUENCE</scope>
</reference>
<evidence type="ECO:0000256" key="1">
    <source>
        <dbReference type="ARBA" id="ARBA00022679"/>
    </source>
</evidence>
<organism evidence="6">
    <name type="scientific">hydrothermal vent metagenome</name>
    <dbReference type="NCBI Taxonomy" id="652676"/>
    <lineage>
        <taxon>unclassified sequences</taxon>
        <taxon>metagenomes</taxon>
        <taxon>ecological metagenomes</taxon>
    </lineage>
</organism>
<evidence type="ECO:0000259" key="5">
    <source>
        <dbReference type="Pfam" id="PF16575"/>
    </source>
</evidence>
<dbReference type="InterPro" id="IPR027417">
    <property type="entry name" value="P-loop_NTPase"/>
</dbReference>
<dbReference type="InterPro" id="IPR045116">
    <property type="entry name" value="Clp1/Grc3"/>
</dbReference>
<name>A0A3B0SR90_9ZZZZ</name>